<name>G7YID9_CLOSI</name>
<keyword evidence="2" id="KW-1185">Reference proteome</keyword>
<reference evidence="1" key="1">
    <citation type="journal article" date="2011" name="Genome Biol.">
        <title>The draft genome of the carcinogenic human liver fluke Clonorchis sinensis.</title>
        <authorList>
            <person name="Wang X."/>
            <person name="Chen W."/>
            <person name="Huang Y."/>
            <person name="Sun J."/>
            <person name="Men J."/>
            <person name="Liu H."/>
            <person name="Luo F."/>
            <person name="Guo L."/>
            <person name="Lv X."/>
            <person name="Deng C."/>
            <person name="Zhou C."/>
            <person name="Fan Y."/>
            <person name="Li X."/>
            <person name="Huang L."/>
            <person name="Hu Y."/>
            <person name="Liang C."/>
            <person name="Hu X."/>
            <person name="Xu J."/>
            <person name="Yu X."/>
        </authorList>
    </citation>
    <scope>NUCLEOTIDE SEQUENCE [LARGE SCALE GENOMIC DNA]</scope>
    <source>
        <strain evidence="1">Henan</strain>
    </source>
</reference>
<gene>
    <name evidence="1" type="ORF">CLF_108674</name>
</gene>
<dbReference type="Proteomes" id="UP000008909">
    <property type="component" value="Unassembled WGS sequence"/>
</dbReference>
<proteinExistence type="predicted"/>
<protein>
    <submittedName>
        <fullName evidence="1">Uncharacterized protein</fullName>
    </submittedName>
</protein>
<organism evidence="1 2">
    <name type="scientific">Clonorchis sinensis</name>
    <name type="common">Chinese liver fluke</name>
    <dbReference type="NCBI Taxonomy" id="79923"/>
    <lineage>
        <taxon>Eukaryota</taxon>
        <taxon>Metazoa</taxon>
        <taxon>Spiralia</taxon>
        <taxon>Lophotrochozoa</taxon>
        <taxon>Platyhelminthes</taxon>
        <taxon>Trematoda</taxon>
        <taxon>Digenea</taxon>
        <taxon>Opisthorchiida</taxon>
        <taxon>Opisthorchiata</taxon>
        <taxon>Opisthorchiidae</taxon>
        <taxon>Clonorchis</taxon>
    </lineage>
</organism>
<evidence type="ECO:0000313" key="1">
    <source>
        <dbReference type="EMBL" id="GAA52722.1"/>
    </source>
</evidence>
<dbReference type="EMBL" id="DF143341">
    <property type="protein sequence ID" value="GAA52722.1"/>
    <property type="molecule type" value="Genomic_DNA"/>
</dbReference>
<accession>G7YID9</accession>
<sequence length="139" mass="15827">MFKTDFSKSEDGWKVRLLPRKLGTPKHGWYTSFLIPKLPCGLSFDETARILSHIFGNHISLFIIRCQCLRLVKKVGNLITFAGVVNRACQRFKLSSVTDNQSKCFIFVSGSIRLSHLTRPLIRIEQDAEMTLHSLTAKC</sequence>
<reference key="2">
    <citation type="submission" date="2011-10" db="EMBL/GenBank/DDBJ databases">
        <title>The genome and transcriptome sequence of Clonorchis sinensis provide insights into the carcinogenic liver fluke.</title>
        <authorList>
            <person name="Wang X."/>
            <person name="Huang Y."/>
            <person name="Chen W."/>
            <person name="Liu H."/>
            <person name="Guo L."/>
            <person name="Chen Y."/>
            <person name="Luo F."/>
            <person name="Zhou W."/>
            <person name="Sun J."/>
            <person name="Mao Q."/>
            <person name="Liang P."/>
            <person name="Zhou C."/>
            <person name="Tian Y."/>
            <person name="Men J."/>
            <person name="Lv X."/>
            <person name="Huang L."/>
            <person name="Zhou J."/>
            <person name="Hu Y."/>
            <person name="Li R."/>
            <person name="Zhang F."/>
            <person name="Lei H."/>
            <person name="Li X."/>
            <person name="Hu X."/>
            <person name="Liang C."/>
            <person name="Xu J."/>
            <person name="Wu Z."/>
            <person name="Yu X."/>
        </authorList>
    </citation>
    <scope>NUCLEOTIDE SEQUENCE</scope>
    <source>
        <strain>Henan</strain>
    </source>
</reference>
<evidence type="ECO:0000313" key="2">
    <source>
        <dbReference type="Proteomes" id="UP000008909"/>
    </source>
</evidence>
<dbReference type="AlphaFoldDB" id="G7YID9"/>